<accession>A0A482MRR2</accession>
<sequence length="79" mass="8595">MQTIITKFLAPTNSRGARIVAKCWNGKVTIAYPCSEIKEAHTEAANALIADLKARTDIEWKIIASGETPDGTGFAYIIQ</sequence>
<name>A0A482MRR2_9CAUD</name>
<organism evidence="1 2">
    <name type="scientific">Escherichia phage PTXU04</name>
    <dbReference type="NCBI Taxonomy" id="2508206"/>
    <lineage>
        <taxon>Viruses</taxon>
        <taxon>Duplodnaviria</taxon>
        <taxon>Heunggongvirae</taxon>
        <taxon>Uroviricota</taxon>
        <taxon>Caudoviricetes</taxon>
        <taxon>Xuquatrovirus</taxon>
        <taxon>Xuquatrovirus PTXU04</taxon>
    </lineage>
</organism>
<protein>
    <submittedName>
        <fullName evidence="1">Uncharacterized protein</fullName>
    </submittedName>
</protein>
<gene>
    <name evidence="1" type="ORF">PTXU04_00077</name>
</gene>
<reference evidence="1 2" key="1">
    <citation type="submission" date="2019-01" db="EMBL/GenBank/DDBJ databases">
        <title>Still something new to discover - new insights into E. coli phage diversity and taxonomy.</title>
        <authorList>
            <person name="Korf I.H.E."/>
            <person name="Adriaennsens E."/>
            <person name="Dreiseikelmann B."/>
            <person name="Kropinski A."/>
            <person name="Nimtz M."/>
            <person name="Meier-Kolthoff J.P."/>
            <person name="Rohde M."/>
            <person name="van Raaij M."/>
            <person name="Wittmann J."/>
        </authorList>
    </citation>
    <scope>NUCLEOTIDE SEQUENCE [LARGE SCALE GENOMIC DNA]</scope>
</reference>
<evidence type="ECO:0000313" key="2">
    <source>
        <dbReference type="Proteomes" id="UP000307461"/>
    </source>
</evidence>
<proteinExistence type="predicted"/>
<dbReference type="EMBL" id="MK373772">
    <property type="protein sequence ID" value="QBQ76691.1"/>
    <property type="molecule type" value="Genomic_DNA"/>
</dbReference>
<keyword evidence="2" id="KW-1185">Reference proteome</keyword>
<dbReference type="Proteomes" id="UP000307461">
    <property type="component" value="Segment"/>
</dbReference>
<evidence type="ECO:0000313" key="1">
    <source>
        <dbReference type="EMBL" id="QBQ76691.1"/>
    </source>
</evidence>